<accession>A0A8J4W3T5</accession>
<protein>
    <submittedName>
        <fullName evidence="3">Uncharacterized protein</fullName>
    </submittedName>
</protein>
<sequence>MNSSEEDNQIFPKVVQISSKRTGLNLCSFLRFENLRENGGREEEEEEQEEEEQAEQSYGRHDRVDAHVQVSDAHNGSDVQNLNVDLNGHLLNGTSISVEAEKQQSLQREATLEDIIKQLQSENDLHIKKEVSLEETVKELQNENKSLIKKEASLEETIKQLQYDNNSYIQKEAGQGMIIVQLQNEKNYLLSKEAGLEEKINQLLDEKAKLSSKGAGLEEKISQLLNEIENLSSKGAGLEEKINQLLDERASLSSKGASLEEKVKHLEGEKEIWISNENSTKEMIANLNGDVAKLQAQVMEVEEFRNNLLQENQRLMEIISGLQSQIQNLESSMSSTSTSDELKKITSENEDLNSQMEAACALVDKLITENAELVEKVNELYVELDRQSPTAGLPSATVSDQMVEIAETARFDDFLLESNENLSVTGKKLESGEIVPIQVETIGGDTDNVDVEQASVIPSSFASEEPGEIVQISLDENEIRDLGIQAANNDENTVVEFSDAPLIGAPFRLISFVAKYVSGADLIDKNSSH</sequence>
<name>A0A8J4W3T5_9ROSI</name>
<dbReference type="OrthoDB" id="633301at2759"/>
<dbReference type="EMBL" id="JRKL02000160">
    <property type="protein sequence ID" value="KAF3974399.1"/>
    <property type="molecule type" value="Genomic_DNA"/>
</dbReference>
<reference evidence="3" key="1">
    <citation type="submission" date="2020-03" db="EMBL/GenBank/DDBJ databases">
        <title>Castanea mollissima Vanexum genome sequencing.</title>
        <authorList>
            <person name="Staton M."/>
        </authorList>
    </citation>
    <scope>NUCLEOTIDE SEQUENCE</scope>
    <source>
        <tissue evidence="3">Leaf</tissue>
    </source>
</reference>
<dbReference type="AlphaFoldDB" id="A0A8J4W3T5"/>
<feature type="compositionally biased region" description="Acidic residues" evidence="2">
    <location>
        <begin position="42"/>
        <end position="54"/>
    </location>
</feature>
<proteinExistence type="predicted"/>
<evidence type="ECO:0000313" key="4">
    <source>
        <dbReference type="Proteomes" id="UP000737018"/>
    </source>
</evidence>
<gene>
    <name evidence="3" type="ORF">CMV_002276</name>
</gene>
<evidence type="ECO:0000256" key="2">
    <source>
        <dbReference type="SAM" id="MobiDB-lite"/>
    </source>
</evidence>
<organism evidence="3 4">
    <name type="scientific">Castanea mollissima</name>
    <name type="common">Chinese chestnut</name>
    <dbReference type="NCBI Taxonomy" id="60419"/>
    <lineage>
        <taxon>Eukaryota</taxon>
        <taxon>Viridiplantae</taxon>
        <taxon>Streptophyta</taxon>
        <taxon>Embryophyta</taxon>
        <taxon>Tracheophyta</taxon>
        <taxon>Spermatophyta</taxon>
        <taxon>Magnoliopsida</taxon>
        <taxon>eudicotyledons</taxon>
        <taxon>Gunneridae</taxon>
        <taxon>Pentapetalae</taxon>
        <taxon>rosids</taxon>
        <taxon>fabids</taxon>
        <taxon>Fagales</taxon>
        <taxon>Fagaceae</taxon>
        <taxon>Castanea</taxon>
    </lineage>
</organism>
<dbReference type="Proteomes" id="UP000737018">
    <property type="component" value="Unassembled WGS sequence"/>
</dbReference>
<dbReference type="Gene3D" id="1.20.5.340">
    <property type="match status" value="1"/>
</dbReference>
<feature type="coiled-coil region" evidence="1">
    <location>
        <begin position="102"/>
        <end position="164"/>
    </location>
</feature>
<keyword evidence="4" id="KW-1185">Reference proteome</keyword>
<evidence type="ECO:0000256" key="1">
    <source>
        <dbReference type="SAM" id="Coils"/>
    </source>
</evidence>
<evidence type="ECO:0000313" key="3">
    <source>
        <dbReference type="EMBL" id="KAF3974399.1"/>
    </source>
</evidence>
<feature type="coiled-coil region" evidence="1">
    <location>
        <begin position="193"/>
        <end position="383"/>
    </location>
</feature>
<feature type="region of interest" description="Disordered" evidence="2">
    <location>
        <begin position="37"/>
        <end position="60"/>
    </location>
</feature>
<keyword evidence="1" id="KW-0175">Coiled coil</keyword>
<comment type="caution">
    <text evidence="3">The sequence shown here is derived from an EMBL/GenBank/DDBJ whole genome shotgun (WGS) entry which is preliminary data.</text>
</comment>